<dbReference type="EMBL" id="JAACNH010000005">
    <property type="protein sequence ID" value="KAG8442345.1"/>
    <property type="molecule type" value="Genomic_DNA"/>
</dbReference>
<keyword evidence="2" id="KW-1185">Reference proteome</keyword>
<evidence type="ECO:0000313" key="2">
    <source>
        <dbReference type="Proteomes" id="UP000812440"/>
    </source>
</evidence>
<comment type="caution">
    <text evidence="1">The sequence shown here is derived from an EMBL/GenBank/DDBJ whole genome shotgun (WGS) entry which is preliminary data.</text>
</comment>
<sequence>MQKYPSVSYYWSHVFNPTVPYYLGYYISHGIQMKPIDIIWENRFMTQWCLPSYLLCLEEDIPFNLTAPQLLGNGIKDKMRIVLFMIL</sequence>
<dbReference type="Proteomes" id="UP000812440">
    <property type="component" value="Chromosome 6"/>
</dbReference>
<reference evidence="1" key="1">
    <citation type="thesis" date="2020" institute="ProQuest LLC" country="789 East Eisenhower Parkway, Ann Arbor, MI, USA">
        <title>Comparative Genomics and Chromosome Evolution.</title>
        <authorList>
            <person name="Mudd A.B."/>
        </authorList>
    </citation>
    <scope>NUCLEOTIDE SEQUENCE</scope>
    <source>
        <strain evidence="1">Female2</strain>
        <tissue evidence="1">Blood</tissue>
    </source>
</reference>
<proteinExistence type="predicted"/>
<evidence type="ECO:0000313" key="1">
    <source>
        <dbReference type="EMBL" id="KAG8442345.1"/>
    </source>
</evidence>
<accession>A0A8T2JAQ4</accession>
<name>A0A8T2JAQ4_9PIPI</name>
<gene>
    <name evidence="1" type="ORF">GDO86_011227</name>
</gene>
<protein>
    <submittedName>
        <fullName evidence="1">Uncharacterized protein</fullName>
    </submittedName>
</protein>
<dbReference type="AlphaFoldDB" id="A0A8T2JAQ4"/>
<organism evidence="1 2">
    <name type="scientific">Hymenochirus boettgeri</name>
    <name type="common">Congo dwarf clawed frog</name>
    <dbReference type="NCBI Taxonomy" id="247094"/>
    <lineage>
        <taxon>Eukaryota</taxon>
        <taxon>Metazoa</taxon>
        <taxon>Chordata</taxon>
        <taxon>Craniata</taxon>
        <taxon>Vertebrata</taxon>
        <taxon>Euteleostomi</taxon>
        <taxon>Amphibia</taxon>
        <taxon>Batrachia</taxon>
        <taxon>Anura</taxon>
        <taxon>Pipoidea</taxon>
        <taxon>Pipidae</taxon>
        <taxon>Pipinae</taxon>
        <taxon>Hymenochirus</taxon>
    </lineage>
</organism>